<dbReference type="GO" id="GO:0005886">
    <property type="term" value="C:plasma membrane"/>
    <property type="evidence" value="ECO:0007669"/>
    <property type="project" value="UniProtKB-SubCell"/>
</dbReference>
<dbReference type="GO" id="GO:0140114">
    <property type="term" value="P:cellular detoxification of fluoride"/>
    <property type="evidence" value="ECO:0007669"/>
    <property type="project" value="UniProtKB-UniRule"/>
</dbReference>
<dbReference type="GO" id="GO:0046872">
    <property type="term" value="F:metal ion binding"/>
    <property type="evidence" value="ECO:0007669"/>
    <property type="project" value="UniProtKB-KW"/>
</dbReference>
<organism evidence="11 12">
    <name type="scientific">Fictibacillus phosphorivorans</name>
    <dbReference type="NCBI Taxonomy" id="1221500"/>
    <lineage>
        <taxon>Bacteria</taxon>
        <taxon>Bacillati</taxon>
        <taxon>Bacillota</taxon>
        <taxon>Bacilli</taxon>
        <taxon>Bacillales</taxon>
        <taxon>Fictibacillaceae</taxon>
        <taxon>Fictibacillus</taxon>
    </lineage>
</organism>
<feature type="binding site" evidence="10">
    <location>
        <position position="72"/>
    </location>
    <ligand>
        <name>Na(+)</name>
        <dbReference type="ChEBI" id="CHEBI:29101"/>
        <note>structural</note>
    </ligand>
</feature>
<comment type="catalytic activity">
    <reaction evidence="8">
        <text>fluoride(in) = fluoride(out)</text>
        <dbReference type="Rhea" id="RHEA:76159"/>
        <dbReference type="ChEBI" id="CHEBI:17051"/>
    </reaction>
    <physiologicalReaction direction="left-to-right" evidence="8">
        <dbReference type="Rhea" id="RHEA:76160"/>
    </physiologicalReaction>
</comment>
<dbReference type="Proteomes" id="UP000076623">
    <property type="component" value="Chromosome"/>
</dbReference>
<dbReference type="Pfam" id="PF02537">
    <property type="entry name" value="CRCB"/>
    <property type="match status" value="1"/>
</dbReference>
<reference evidence="11 12" key="1">
    <citation type="submission" date="2016-04" db="EMBL/GenBank/DDBJ databases">
        <title>Complete genome sequence of Fictibacillus phosphorivorans G25-29, a strain toxic to nematodes.</title>
        <authorList>
            <person name="Zheng Z."/>
        </authorList>
    </citation>
    <scope>NUCLEOTIDE SEQUENCE [LARGE SCALE GENOMIC DNA]</scope>
    <source>
        <strain evidence="11 12">G25-29</strain>
    </source>
</reference>
<dbReference type="KEGG" id="fpn:ABE65_006840"/>
<keyword evidence="2 10" id="KW-1003">Cell membrane</keyword>
<gene>
    <name evidence="10" type="primary">fluC</name>
    <name evidence="10" type="synonym">crcB</name>
    <name evidence="11" type="ORF">ABE65_006840</name>
</gene>
<name>A0A160IKM5_9BACL</name>
<evidence type="ECO:0000256" key="6">
    <source>
        <dbReference type="ARBA" id="ARBA00023303"/>
    </source>
</evidence>
<feature type="transmembrane region" description="Helical" evidence="10">
    <location>
        <begin position="31"/>
        <end position="51"/>
    </location>
</feature>
<feature type="transmembrane region" description="Helical" evidence="10">
    <location>
        <begin position="63"/>
        <end position="80"/>
    </location>
</feature>
<dbReference type="AlphaFoldDB" id="A0A160IKM5"/>
<keyword evidence="10" id="KW-0813">Transport</keyword>
<evidence type="ECO:0000256" key="1">
    <source>
        <dbReference type="ARBA" id="ARBA00004651"/>
    </source>
</evidence>
<dbReference type="NCBIfam" id="TIGR00494">
    <property type="entry name" value="crcB"/>
    <property type="match status" value="1"/>
</dbReference>
<keyword evidence="3 10" id="KW-0812">Transmembrane</keyword>
<evidence type="ECO:0000256" key="3">
    <source>
        <dbReference type="ARBA" id="ARBA00022692"/>
    </source>
</evidence>
<evidence type="ECO:0000313" key="12">
    <source>
        <dbReference type="Proteomes" id="UP000076623"/>
    </source>
</evidence>
<keyword evidence="12" id="KW-1185">Reference proteome</keyword>
<evidence type="ECO:0000256" key="9">
    <source>
        <dbReference type="ARBA" id="ARBA00049940"/>
    </source>
</evidence>
<comment type="similarity">
    <text evidence="7 10">Belongs to the fluoride channel Fluc/FEX (TC 1.A.43) family.</text>
</comment>
<evidence type="ECO:0000313" key="11">
    <source>
        <dbReference type="EMBL" id="ANC76531.1"/>
    </source>
</evidence>
<keyword evidence="10" id="KW-0479">Metal-binding</keyword>
<evidence type="ECO:0000256" key="8">
    <source>
        <dbReference type="ARBA" id="ARBA00035585"/>
    </source>
</evidence>
<dbReference type="InterPro" id="IPR003691">
    <property type="entry name" value="FluC"/>
</dbReference>
<comment type="subcellular location">
    <subcellularLocation>
        <location evidence="1 10">Cell membrane</location>
        <topology evidence="1 10">Multi-pass membrane protein</topology>
    </subcellularLocation>
</comment>
<keyword evidence="4 10" id="KW-1133">Transmembrane helix</keyword>
<keyword evidence="10" id="KW-0915">Sodium</keyword>
<evidence type="ECO:0000256" key="4">
    <source>
        <dbReference type="ARBA" id="ARBA00022989"/>
    </source>
</evidence>
<accession>A0A160IKM5</accession>
<keyword evidence="10" id="KW-0406">Ion transport</keyword>
<sequence>MKILAVAWGGIVGALLRFWSGLFLFNPESSFPFPTFFVNVVGSFILGWFVIYGAKKIKNNNMILALQTGVIGSFTTFSTFNTEIVLLLEEQYYKTAILYFTTSAITGVIAIYLGMKVGSITRSKAGAEQ</sequence>
<dbReference type="PANTHER" id="PTHR28259">
    <property type="entry name" value="FLUORIDE EXPORT PROTEIN 1-RELATED"/>
    <property type="match status" value="1"/>
</dbReference>
<protein>
    <recommendedName>
        <fullName evidence="10">Fluoride-specific ion channel FluC</fullName>
    </recommendedName>
</protein>
<feature type="binding site" evidence="10">
    <location>
        <position position="75"/>
    </location>
    <ligand>
        <name>Na(+)</name>
        <dbReference type="ChEBI" id="CHEBI:29101"/>
        <note>structural</note>
    </ligand>
</feature>
<evidence type="ECO:0000256" key="7">
    <source>
        <dbReference type="ARBA" id="ARBA00035120"/>
    </source>
</evidence>
<comment type="function">
    <text evidence="9 10">Fluoride-specific ion channel. Important for reducing fluoride concentration in the cell, thus reducing its toxicity.</text>
</comment>
<dbReference type="EMBL" id="CP015378">
    <property type="protein sequence ID" value="ANC76531.1"/>
    <property type="molecule type" value="Genomic_DNA"/>
</dbReference>
<proteinExistence type="inferred from homology"/>
<dbReference type="STRING" id="1221500.ABE65_006840"/>
<keyword evidence="5 10" id="KW-0472">Membrane</keyword>
<dbReference type="PANTHER" id="PTHR28259:SF1">
    <property type="entry name" value="FLUORIDE EXPORT PROTEIN 1-RELATED"/>
    <property type="match status" value="1"/>
</dbReference>
<dbReference type="GO" id="GO:0062054">
    <property type="term" value="F:fluoride channel activity"/>
    <property type="evidence" value="ECO:0007669"/>
    <property type="project" value="UniProtKB-UniRule"/>
</dbReference>
<evidence type="ECO:0000256" key="2">
    <source>
        <dbReference type="ARBA" id="ARBA00022475"/>
    </source>
</evidence>
<dbReference type="HAMAP" id="MF_00454">
    <property type="entry name" value="FluC"/>
    <property type="match status" value="1"/>
</dbReference>
<feature type="transmembrane region" description="Helical" evidence="10">
    <location>
        <begin position="92"/>
        <end position="114"/>
    </location>
</feature>
<dbReference type="RefSeq" id="WP_066392776.1">
    <property type="nucleotide sequence ID" value="NZ_CP015378.1"/>
</dbReference>
<feature type="transmembrane region" description="Helical" evidence="10">
    <location>
        <begin position="5"/>
        <end position="25"/>
    </location>
</feature>
<evidence type="ECO:0000256" key="5">
    <source>
        <dbReference type="ARBA" id="ARBA00023136"/>
    </source>
</evidence>
<keyword evidence="6 10" id="KW-0407">Ion channel</keyword>
<comment type="activity regulation">
    <text evidence="10">Na(+) is not transported, but it plays an essential structural role and its presence is essential for fluoride channel function.</text>
</comment>
<evidence type="ECO:0000256" key="10">
    <source>
        <dbReference type="HAMAP-Rule" id="MF_00454"/>
    </source>
</evidence>